<dbReference type="Proteomes" id="UP000440096">
    <property type="component" value="Unassembled WGS sequence"/>
</dbReference>
<feature type="domain" description="PucR C-terminal helix-turn-helix" evidence="2">
    <location>
        <begin position="346"/>
        <end position="401"/>
    </location>
</feature>
<proteinExistence type="inferred from homology"/>
<dbReference type="PANTHER" id="PTHR33744">
    <property type="entry name" value="CARBOHYDRATE DIACID REGULATOR"/>
    <property type="match status" value="1"/>
</dbReference>
<dbReference type="Pfam" id="PF17853">
    <property type="entry name" value="GGDEF_2"/>
    <property type="match status" value="1"/>
</dbReference>
<evidence type="ECO:0000259" key="3">
    <source>
        <dbReference type="Pfam" id="PF14361"/>
    </source>
</evidence>
<dbReference type="Pfam" id="PF14361">
    <property type="entry name" value="RsbRD_N"/>
    <property type="match status" value="1"/>
</dbReference>
<feature type="domain" description="RsbT co-antagonist protein RsbRD N-terminal" evidence="3">
    <location>
        <begin position="39"/>
        <end position="175"/>
    </location>
</feature>
<dbReference type="InterPro" id="IPR051448">
    <property type="entry name" value="CdaR-like_regulators"/>
</dbReference>
<dbReference type="InterPro" id="IPR041522">
    <property type="entry name" value="CdaR_GGDEF"/>
</dbReference>
<keyword evidence="6" id="KW-1185">Reference proteome</keyword>
<dbReference type="Gene3D" id="1.10.10.2840">
    <property type="entry name" value="PucR C-terminal helix-turn-helix domain"/>
    <property type="match status" value="1"/>
</dbReference>
<gene>
    <name evidence="5" type="ORF">GKO32_00400</name>
</gene>
<evidence type="ECO:0000313" key="6">
    <source>
        <dbReference type="Proteomes" id="UP000440096"/>
    </source>
</evidence>
<dbReference type="InterPro" id="IPR025751">
    <property type="entry name" value="RsbRD_N_dom"/>
</dbReference>
<dbReference type="InterPro" id="IPR025736">
    <property type="entry name" value="PucR_C-HTH_dom"/>
</dbReference>
<feature type="domain" description="CdaR GGDEF-like" evidence="4">
    <location>
        <begin position="190"/>
        <end position="299"/>
    </location>
</feature>
<protein>
    <submittedName>
        <fullName evidence="5">Uncharacterized protein</fullName>
    </submittedName>
</protein>
<evidence type="ECO:0000259" key="2">
    <source>
        <dbReference type="Pfam" id="PF13556"/>
    </source>
</evidence>
<comment type="similarity">
    <text evidence="1">Belongs to the CdaR family.</text>
</comment>
<dbReference type="InterPro" id="IPR042070">
    <property type="entry name" value="PucR_C-HTH_sf"/>
</dbReference>
<evidence type="ECO:0000256" key="1">
    <source>
        <dbReference type="ARBA" id="ARBA00006754"/>
    </source>
</evidence>
<dbReference type="Pfam" id="PF13556">
    <property type="entry name" value="HTH_30"/>
    <property type="match status" value="1"/>
</dbReference>
<dbReference type="OrthoDB" id="3196285at2"/>
<accession>A0A6N7YKB0</accession>
<evidence type="ECO:0000313" key="5">
    <source>
        <dbReference type="EMBL" id="MTD52452.1"/>
    </source>
</evidence>
<reference evidence="5 6" key="1">
    <citation type="submission" date="2019-11" db="EMBL/GenBank/DDBJ databases">
        <title>Draft genome of Amycolatopsis RM579.</title>
        <authorList>
            <person name="Duangmal K."/>
            <person name="Mingma R."/>
        </authorList>
    </citation>
    <scope>NUCLEOTIDE SEQUENCE [LARGE SCALE GENOMIC DNA]</scope>
    <source>
        <strain evidence="5 6">RM579</strain>
    </source>
</reference>
<organism evidence="5 6">
    <name type="scientific">Amycolatopsis pithecellobii</name>
    <dbReference type="NCBI Taxonomy" id="664692"/>
    <lineage>
        <taxon>Bacteria</taxon>
        <taxon>Bacillati</taxon>
        <taxon>Actinomycetota</taxon>
        <taxon>Actinomycetes</taxon>
        <taxon>Pseudonocardiales</taxon>
        <taxon>Pseudonocardiaceae</taxon>
        <taxon>Amycolatopsis</taxon>
    </lineage>
</organism>
<sequence length="421" mass="46230">MSPRMRDVVMRTSADDWSRGRQDEAVRSIAKMLLTERLDELAVTAQARLDREEPAYARMTETEPGQKLAGMRRTLRLALTRLAGESVPAEVAQATADVGRQRAEQGFPLPAVVRSFQLDLHTVWEAIIEEGRSRGLADGHNFLDGLLVAWEAIDANNIEVVDAYRRTQAHLDSHRFEIRRRAFERLILEGEHDDAVVAEASAALGMAAHGSFTVVVAAGVPIQHHALTKCRHALQQASLPFHFGYLGDELLGIVNSGRQGGRAIHRMLRPLDDWRCGTAEITGLGNTAAGVRLARAAMRSSVESGLRPIKSHWVGAIMSGNEELAGLMAGEVLTPLMKLRECESIIETVGSFLELGSVAAVAEQTYRHRNTVRNRLKAVEDATGLRLAVPNEAALLVMALEWLRSPRGRSFYERYGPAASA</sequence>
<comment type="caution">
    <text evidence="5">The sequence shown here is derived from an EMBL/GenBank/DDBJ whole genome shotgun (WGS) entry which is preliminary data.</text>
</comment>
<name>A0A6N7YKB0_9PSEU</name>
<dbReference type="AlphaFoldDB" id="A0A6N7YKB0"/>
<dbReference type="EMBL" id="WMBA01000001">
    <property type="protein sequence ID" value="MTD52452.1"/>
    <property type="molecule type" value="Genomic_DNA"/>
</dbReference>
<dbReference type="PANTHER" id="PTHR33744:SF1">
    <property type="entry name" value="DNA-BINDING TRANSCRIPTIONAL ACTIVATOR ADER"/>
    <property type="match status" value="1"/>
</dbReference>
<evidence type="ECO:0000259" key="4">
    <source>
        <dbReference type="Pfam" id="PF17853"/>
    </source>
</evidence>